<dbReference type="GO" id="GO:0005525">
    <property type="term" value="F:GTP binding"/>
    <property type="evidence" value="ECO:0007669"/>
    <property type="project" value="UniProtKB-KW"/>
</dbReference>
<keyword evidence="5 19" id="KW-0732">Signal</keyword>
<dbReference type="PANTHER" id="PTHR11920:SF474">
    <property type="entry name" value="RECEPTOR-TYPE GUANYLATE CYCLASE GYC76C"/>
    <property type="match status" value="1"/>
</dbReference>
<keyword evidence="11" id="KW-0325">Glycoprotein</keyword>
<evidence type="ECO:0000256" key="5">
    <source>
        <dbReference type="ARBA" id="ARBA00022729"/>
    </source>
</evidence>
<dbReference type="InterPro" id="IPR029787">
    <property type="entry name" value="Nucleotide_cyclase"/>
</dbReference>
<evidence type="ECO:0000256" key="17">
    <source>
        <dbReference type="SAM" id="MobiDB-lite"/>
    </source>
</evidence>
<sequence>MRPGAPWVVELLSCRVVLVLLMCRPGLPAEQRGTKKTLTIGYLAAMTGTLKDRQGLAVSGALSMALQQVNNDSDILKDIQLVPRWNDTKGDRVRATLIITEMLCDGVSAFIGPEGSCFVESIVSQSRNVPMISYKCKDAEASLVDTFARTEPPDTQVTKSVISLLRYYNWRKFVILYEDHWQPVAMSLEDQALRNNMTVKHKRAVNDNINCCERDLPCCQTSYWYQVMQSTRNITRIYVFLGNSKVLVEMMNTMHALQMFDNGEYMVITVDMETYSYREAYKYLWQPEQMSRVENCELHQKGFLNRGRSLLVVVSSPPNEARYTEFTNLVSAYNTKEPFYFTMPSILENDGFHKYVSIYAAYLYDAVMLYARALDKLLKKYDYVTEEILRSVARNGTLIVEMLKNHTYESITGSSIKMDHNGDSEGNFSVAALKPYRYVYNTSMYNFTCDYFIRPVAGFQQGENPEYKPDCFYKPDSDSDSDFDCHIDWPGGRKPDDEPSCGFEHERCQSDKQQTSVIAAATLAVFLFCAGVITLSIYRKWKIEQEIEGLLWKIDPQDLHGYCNNDIISSPSKISLVSATSYESRCGAQVFAATGQYRGVMVRIKELKFSKKKDIARDVMKEMRLLRDIRHDNINSFIGACLEPMRVLIITDYCAKGSLYDIVENEDIRLDMMFMASLVHDLIKGMLYIHGSILDFHGNLKSSNCVVTSRWVLQITDFGLHDLRHGAESDSIGEHQYYRNLFWKAPELLREPNITPSGSQKADVYAFAIILYEIIGRRGPFGITHYEPKEIVNQVRQVPSPGQESFRPDLELLRDGNVECPEYILSCMQDCWAENPDMRPDFVAIRSRLKKMKEGMHRNIMDQMMDMMEKYANNLEDLVSERTRLLIEEKQKTEDLLNRMLPAPVAQQLTKGIGVEPESFDLVTIYFSDIVGFTAMSAESTPLQVVNFLNDLYTLFDRIIKGYDVYKVETIGDAYMVVSGLPIRNGDRHAGEIASMSLDLLEAVRNHHIAHRPNEVLKLRIGIHTGPVVAGVVGLTMPRYCLFGDTVNTASRMESNGEPLKIHISPQCRDALDKIGGYIMEERGLVQMKGKGAVNTFWLVGATEKAIQKREVDLAELPPLFCRPRRSPKLNADSRQASICGGSRRQSSVPRGTAGTEAHDSTSSLHNSSPATRGGRFRLHASAPPPADTPTSVASRTTLDAGAAESASMEQLSSPRHHQVIRESRSLDPFPDGHTDLSPQITLQLPKGSRSLENCMGSSGGKLPTSVDSRHLINNNHPNGDVVSARGDISAEDVRAPLLGSDINNYPILRQEAFPDLMPAKRWHSLEEVPGSDSTAVVAGEDGKKSKRGSIRSWLFSLFNGNGLRSSDASLRKGIHRQGYGDLQSEKESIV</sequence>
<dbReference type="EMBL" id="KK853196">
    <property type="protein sequence ID" value="KDR09972.1"/>
    <property type="molecule type" value="Genomic_DNA"/>
</dbReference>
<dbReference type="InterPro" id="IPR050401">
    <property type="entry name" value="Cyclic_nucleotide_synthase"/>
</dbReference>
<name>A0A067QVM8_ZOONE</name>
<keyword evidence="6" id="KW-0547">Nucleotide-binding</keyword>
<feature type="coiled-coil region" evidence="16">
    <location>
        <begin position="861"/>
        <end position="888"/>
    </location>
</feature>
<evidence type="ECO:0000256" key="2">
    <source>
        <dbReference type="ARBA" id="ARBA00004479"/>
    </source>
</evidence>
<comment type="subcellular location">
    <subcellularLocation>
        <location evidence="2">Membrane</location>
        <topology evidence="2">Single-pass type I membrane protein</topology>
    </subcellularLocation>
</comment>
<dbReference type="Gene3D" id="6.10.250.780">
    <property type="match status" value="1"/>
</dbReference>
<dbReference type="CDD" id="cd07302">
    <property type="entry name" value="CHD"/>
    <property type="match status" value="1"/>
</dbReference>
<dbReference type="InterPro" id="IPR001828">
    <property type="entry name" value="ANF_lig-bd_rcpt"/>
</dbReference>
<keyword evidence="8" id="KW-0342">GTP-binding</keyword>
<dbReference type="PROSITE" id="PS50125">
    <property type="entry name" value="GUANYLATE_CYCLASE_2"/>
    <property type="match status" value="1"/>
</dbReference>
<reference evidence="22 23" key="1">
    <citation type="journal article" date="2014" name="Nat. Commun.">
        <title>Molecular traces of alternative social organization in a termite genome.</title>
        <authorList>
            <person name="Terrapon N."/>
            <person name="Li C."/>
            <person name="Robertson H.M."/>
            <person name="Ji L."/>
            <person name="Meng X."/>
            <person name="Booth W."/>
            <person name="Chen Z."/>
            <person name="Childers C.P."/>
            <person name="Glastad K.M."/>
            <person name="Gokhale K."/>
            <person name="Gowin J."/>
            <person name="Gronenberg W."/>
            <person name="Hermansen R.A."/>
            <person name="Hu H."/>
            <person name="Hunt B.G."/>
            <person name="Huylmans A.K."/>
            <person name="Khalil S.M."/>
            <person name="Mitchell R.D."/>
            <person name="Munoz-Torres M.C."/>
            <person name="Mustard J.A."/>
            <person name="Pan H."/>
            <person name="Reese J.T."/>
            <person name="Scharf M.E."/>
            <person name="Sun F."/>
            <person name="Vogel H."/>
            <person name="Xiao J."/>
            <person name="Yang W."/>
            <person name="Yang Z."/>
            <person name="Yang Z."/>
            <person name="Zhou J."/>
            <person name="Zhu J."/>
            <person name="Brent C.S."/>
            <person name="Elsik C.G."/>
            <person name="Goodisman M.A."/>
            <person name="Liberles D.A."/>
            <person name="Roe R.M."/>
            <person name="Vargo E.L."/>
            <person name="Vilcinskas A."/>
            <person name="Wang J."/>
            <person name="Bornberg-Bauer E."/>
            <person name="Korb J."/>
            <person name="Zhang G."/>
            <person name="Liebig J."/>
        </authorList>
    </citation>
    <scope>NUCLEOTIDE SEQUENCE [LARGE SCALE GENOMIC DNA]</scope>
    <source>
        <tissue evidence="22">Whole organism</tissue>
    </source>
</reference>
<evidence type="ECO:0000256" key="16">
    <source>
        <dbReference type="SAM" id="Coils"/>
    </source>
</evidence>
<evidence type="ECO:0000256" key="15">
    <source>
        <dbReference type="RuleBase" id="RU003431"/>
    </source>
</evidence>
<dbReference type="CDD" id="cd06370">
    <property type="entry name" value="PBP1_SAP_GC-like"/>
    <property type="match status" value="1"/>
</dbReference>
<feature type="region of interest" description="Disordered" evidence="17">
    <location>
        <begin position="1123"/>
        <end position="1194"/>
    </location>
</feature>
<evidence type="ECO:0000256" key="13">
    <source>
        <dbReference type="ARBA" id="ARBA00023293"/>
    </source>
</evidence>
<dbReference type="InterPro" id="IPR001245">
    <property type="entry name" value="Ser-Thr/Tyr_kinase_cat_dom"/>
</dbReference>
<dbReference type="InterPro" id="IPR018297">
    <property type="entry name" value="A/G_cyclase_CS"/>
</dbReference>
<accession>A0A067QVM8</accession>
<evidence type="ECO:0000256" key="19">
    <source>
        <dbReference type="SAM" id="SignalP"/>
    </source>
</evidence>
<evidence type="ECO:0000313" key="22">
    <source>
        <dbReference type="EMBL" id="KDR09972.1"/>
    </source>
</evidence>
<dbReference type="InParanoid" id="A0A067QVM8"/>
<dbReference type="FunCoup" id="A0A067QVM8">
    <property type="interactions" value="140"/>
</dbReference>
<comment type="similarity">
    <text evidence="14">Belongs to the adenylyl cyclase class-4/guanylyl cyclase family.</text>
</comment>
<dbReference type="FunFam" id="3.40.50.2300:FF:000403">
    <property type="entry name" value="Guanylate cyclase"/>
    <property type="match status" value="1"/>
</dbReference>
<evidence type="ECO:0000259" key="21">
    <source>
        <dbReference type="PROSITE" id="PS50125"/>
    </source>
</evidence>
<proteinExistence type="inferred from homology"/>
<keyword evidence="7 18" id="KW-1133">Transmembrane helix</keyword>
<dbReference type="Pfam" id="PF01094">
    <property type="entry name" value="ANF_receptor"/>
    <property type="match status" value="1"/>
</dbReference>
<organism evidence="22 23">
    <name type="scientific">Zootermopsis nevadensis</name>
    <name type="common">Dampwood termite</name>
    <dbReference type="NCBI Taxonomy" id="136037"/>
    <lineage>
        <taxon>Eukaryota</taxon>
        <taxon>Metazoa</taxon>
        <taxon>Ecdysozoa</taxon>
        <taxon>Arthropoda</taxon>
        <taxon>Hexapoda</taxon>
        <taxon>Insecta</taxon>
        <taxon>Pterygota</taxon>
        <taxon>Neoptera</taxon>
        <taxon>Polyneoptera</taxon>
        <taxon>Dictyoptera</taxon>
        <taxon>Blattodea</taxon>
        <taxon>Blattoidea</taxon>
        <taxon>Termitoidae</taxon>
        <taxon>Termopsidae</taxon>
        <taxon>Zootermopsis</taxon>
    </lineage>
</organism>
<evidence type="ECO:0000256" key="3">
    <source>
        <dbReference type="ARBA" id="ARBA00012202"/>
    </source>
</evidence>
<keyword evidence="16" id="KW-0175">Coiled coil</keyword>
<dbReference type="Gene3D" id="3.40.50.2300">
    <property type="match status" value="2"/>
</dbReference>
<feature type="compositionally biased region" description="Polar residues" evidence="17">
    <location>
        <begin position="1161"/>
        <end position="1171"/>
    </location>
</feature>
<dbReference type="InterPro" id="IPR000719">
    <property type="entry name" value="Prot_kinase_dom"/>
</dbReference>
<dbReference type="eggNOG" id="KOG1023">
    <property type="taxonomic scope" value="Eukaryota"/>
</dbReference>
<evidence type="ECO:0000256" key="12">
    <source>
        <dbReference type="ARBA" id="ARBA00023239"/>
    </source>
</evidence>
<comment type="catalytic activity">
    <reaction evidence="1 15">
        <text>GTP = 3',5'-cyclic GMP + diphosphate</text>
        <dbReference type="Rhea" id="RHEA:13665"/>
        <dbReference type="ChEBI" id="CHEBI:33019"/>
        <dbReference type="ChEBI" id="CHEBI:37565"/>
        <dbReference type="ChEBI" id="CHEBI:57746"/>
        <dbReference type="EC" id="4.6.1.2"/>
    </reaction>
</comment>
<evidence type="ECO:0000313" key="23">
    <source>
        <dbReference type="Proteomes" id="UP000027135"/>
    </source>
</evidence>
<dbReference type="EC" id="4.6.1.2" evidence="3 15"/>
<dbReference type="GO" id="GO:0004383">
    <property type="term" value="F:guanylate cyclase activity"/>
    <property type="evidence" value="ECO:0007669"/>
    <property type="project" value="UniProtKB-EC"/>
</dbReference>
<evidence type="ECO:0000256" key="9">
    <source>
        <dbReference type="ARBA" id="ARBA00023136"/>
    </source>
</evidence>
<dbReference type="PANTHER" id="PTHR11920">
    <property type="entry name" value="GUANYLYL CYCLASE"/>
    <property type="match status" value="1"/>
</dbReference>
<evidence type="ECO:0000256" key="4">
    <source>
        <dbReference type="ARBA" id="ARBA00022692"/>
    </source>
</evidence>
<dbReference type="GO" id="GO:0005524">
    <property type="term" value="F:ATP binding"/>
    <property type="evidence" value="ECO:0007669"/>
    <property type="project" value="InterPro"/>
</dbReference>
<dbReference type="Gene3D" id="3.30.70.1230">
    <property type="entry name" value="Nucleotide cyclase"/>
    <property type="match status" value="1"/>
</dbReference>
<dbReference type="CDD" id="cd14042">
    <property type="entry name" value="PK_GC-A_B"/>
    <property type="match status" value="1"/>
</dbReference>
<keyword evidence="4 18" id="KW-0812">Transmembrane</keyword>
<evidence type="ECO:0000256" key="18">
    <source>
        <dbReference type="SAM" id="Phobius"/>
    </source>
</evidence>
<evidence type="ECO:0000256" key="6">
    <source>
        <dbReference type="ARBA" id="ARBA00022741"/>
    </source>
</evidence>
<feature type="domain" description="Protein kinase" evidence="20">
    <location>
        <begin position="576"/>
        <end position="860"/>
    </location>
</feature>
<dbReference type="OMA" id="PTDEPMC"/>
<dbReference type="Gene3D" id="1.10.510.10">
    <property type="entry name" value="Transferase(Phosphotransferase) domain 1"/>
    <property type="match status" value="1"/>
</dbReference>
<dbReference type="GO" id="GO:0004672">
    <property type="term" value="F:protein kinase activity"/>
    <property type="evidence" value="ECO:0007669"/>
    <property type="project" value="InterPro"/>
</dbReference>
<dbReference type="GO" id="GO:0005886">
    <property type="term" value="C:plasma membrane"/>
    <property type="evidence" value="ECO:0007669"/>
    <property type="project" value="TreeGrafter"/>
</dbReference>
<evidence type="ECO:0000259" key="20">
    <source>
        <dbReference type="PROSITE" id="PS50011"/>
    </source>
</evidence>
<dbReference type="GO" id="GO:0035556">
    <property type="term" value="P:intracellular signal transduction"/>
    <property type="evidence" value="ECO:0007669"/>
    <property type="project" value="InterPro"/>
</dbReference>
<dbReference type="FunFam" id="3.30.70.1230:FF:000019">
    <property type="entry name" value="Guanylate cyclase"/>
    <property type="match status" value="1"/>
</dbReference>
<evidence type="ECO:0000256" key="8">
    <source>
        <dbReference type="ARBA" id="ARBA00023134"/>
    </source>
</evidence>
<dbReference type="GO" id="GO:0004016">
    <property type="term" value="F:adenylate cyclase activity"/>
    <property type="evidence" value="ECO:0007669"/>
    <property type="project" value="TreeGrafter"/>
</dbReference>
<dbReference type="SUPFAM" id="SSF53822">
    <property type="entry name" value="Periplasmic binding protein-like I"/>
    <property type="match status" value="1"/>
</dbReference>
<dbReference type="InterPro" id="IPR028082">
    <property type="entry name" value="Peripla_BP_I"/>
</dbReference>
<dbReference type="GO" id="GO:0007168">
    <property type="term" value="P:receptor guanylyl cyclase signaling pathway"/>
    <property type="evidence" value="ECO:0007669"/>
    <property type="project" value="TreeGrafter"/>
</dbReference>
<feature type="transmembrane region" description="Helical" evidence="18">
    <location>
        <begin position="517"/>
        <end position="538"/>
    </location>
</feature>
<keyword evidence="23" id="KW-1185">Reference proteome</keyword>
<dbReference type="OrthoDB" id="5984008at2759"/>
<protein>
    <recommendedName>
        <fullName evidence="3 15">Guanylate cyclase</fullName>
        <ecNumber evidence="3 15">4.6.1.2</ecNumber>
    </recommendedName>
</protein>
<gene>
    <name evidence="22" type="ORF">L798_15773</name>
</gene>
<dbReference type="Pfam" id="PF07714">
    <property type="entry name" value="PK_Tyr_Ser-Thr"/>
    <property type="match status" value="1"/>
</dbReference>
<evidence type="ECO:0000256" key="10">
    <source>
        <dbReference type="ARBA" id="ARBA00023170"/>
    </source>
</evidence>
<dbReference type="SMART" id="SM00044">
    <property type="entry name" value="CYCc"/>
    <property type="match status" value="1"/>
</dbReference>
<evidence type="ECO:0000256" key="7">
    <source>
        <dbReference type="ARBA" id="ARBA00022989"/>
    </source>
</evidence>
<dbReference type="SUPFAM" id="SSF55073">
    <property type="entry name" value="Nucleotide cyclase"/>
    <property type="match status" value="1"/>
</dbReference>
<evidence type="ECO:0000256" key="14">
    <source>
        <dbReference type="RuleBase" id="RU000405"/>
    </source>
</evidence>
<feature type="domain" description="Guanylate cyclase" evidence="21">
    <location>
        <begin position="924"/>
        <end position="1054"/>
    </location>
</feature>
<dbReference type="PROSITE" id="PS00452">
    <property type="entry name" value="GUANYLATE_CYCLASE_1"/>
    <property type="match status" value="1"/>
</dbReference>
<feature type="chain" id="PRO_5001644449" description="Guanylate cyclase" evidence="19">
    <location>
        <begin position="30"/>
        <end position="1391"/>
    </location>
</feature>
<dbReference type="SUPFAM" id="SSF56112">
    <property type="entry name" value="Protein kinase-like (PK-like)"/>
    <property type="match status" value="1"/>
</dbReference>
<keyword evidence="12 14" id="KW-0456">Lyase</keyword>
<dbReference type="GO" id="GO:0001653">
    <property type="term" value="F:peptide receptor activity"/>
    <property type="evidence" value="ECO:0007669"/>
    <property type="project" value="TreeGrafter"/>
</dbReference>
<dbReference type="Pfam" id="PF00211">
    <property type="entry name" value="Guanylate_cyc"/>
    <property type="match status" value="1"/>
</dbReference>
<dbReference type="PROSITE" id="PS50011">
    <property type="entry name" value="PROTEIN_KINASE_DOM"/>
    <property type="match status" value="1"/>
</dbReference>
<dbReference type="FunFam" id="1.10.510.10:FF:000545">
    <property type="entry name" value="Guanylate cyclase"/>
    <property type="match status" value="1"/>
</dbReference>
<feature type="signal peptide" evidence="19">
    <location>
        <begin position="1"/>
        <end position="29"/>
    </location>
</feature>
<dbReference type="InterPro" id="IPR011009">
    <property type="entry name" value="Kinase-like_dom_sf"/>
</dbReference>
<keyword evidence="13 15" id="KW-0141">cGMP biosynthesis</keyword>
<dbReference type="STRING" id="136037.A0A067QVM8"/>
<evidence type="ECO:0000256" key="11">
    <source>
        <dbReference type="ARBA" id="ARBA00023180"/>
    </source>
</evidence>
<keyword evidence="10" id="KW-0675">Receptor</keyword>
<dbReference type="InterPro" id="IPR001054">
    <property type="entry name" value="A/G_cyclase"/>
</dbReference>
<dbReference type="Proteomes" id="UP000027135">
    <property type="component" value="Unassembled WGS sequence"/>
</dbReference>
<keyword evidence="9 18" id="KW-0472">Membrane</keyword>
<evidence type="ECO:0000256" key="1">
    <source>
        <dbReference type="ARBA" id="ARBA00001436"/>
    </source>
</evidence>